<dbReference type="InterPro" id="IPR006153">
    <property type="entry name" value="Cation/H_exchanger_TM"/>
</dbReference>
<dbReference type="PANTHER" id="PTHR32507:SF7">
    <property type="entry name" value="K(+)_H(+) ANTIPORTER NHAP2"/>
    <property type="match status" value="1"/>
</dbReference>
<evidence type="ECO:0000259" key="13">
    <source>
        <dbReference type="PROSITE" id="PS51202"/>
    </source>
</evidence>
<dbReference type="RefSeq" id="WP_341370483.1">
    <property type="nucleotide sequence ID" value="NZ_JBBPCO010000005.1"/>
</dbReference>
<dbReference type="PROSITE" id="PS51202">
    <property type="entry name" value="RCK_C"/>
    <property type="match status" value="1"/>
</dbReference>
<dbReference type="NCBIfam" id="NF003714">
    <property type="entry name" value="PRK05326.1-1"/>
    <property type="match status" value="1"/>
</dbReference>
<feature type="transmembrane region" description="Helical" evidence="12">
    <location>
        <begin position="61"/>
        <end position="78"/>
    </location>
</feature>
<evidence type="ECO:0000256" key="6">
    <source>
        <dbReference type="ARBA" id="ARBA00022538"/>
    </source>
</evidence>
<keyword evidence="4" id="KW-1003">Cell membrane</keyword>
<dbReference type="Pfam" id="PF00999">
    <property type="entry name" value="Na_H_Exchanger"/>
    <property type="match status" value="1"/>
</dbReference>
<feature type="transmembrane region" description="Helical" evidence="12">
    <location>
        <begin position="164"/>
        <end position="180"/>
    </location>
</feature>
<keyword evidence="11 12" id="KW-0472">Membrane</keyword>
<dbReference type="EMBL" id="JBBPCO010000005">
    <property type="protein sequence ID" value="MEK8089424.1"/>
    <property type="molecule type" value="Genomic_DNA"/>
</dbReference>
<feature type="transmembrane region" description="Helical" evidence="12">
    <location>
        <begin position="90"/>
        <end position="113"/>
    </location>
</feature>
<keyword evidence="3" id="KW-0050">Antiport</keyword>
<dbReference type="Gene3D" id="1.20.1530.20">
    <property type="match status" value="1"/>
</dbReference>
<dbReference type="NCBIfam" id="NF003715">
    <property type="entry name" value="PRK05326.1-2"/>
    <property type="match status" value="1"/>
</dbReference>
<organism evidence="14 15">
    <name type="scientific">Thermithiobacillus plumbiphilus</name>
    <dbReference type="NCBI Taxonomy" id="1729899"/>
    <lineage>
        <taxon>Bacteria</taxon>
        <taxon>Pseudomonadati</taxon>
        <taxon>Pseudomonadota</taxon>
        <taxon>Acidithiobacillia</taxon>
        <taxon>Acidithiobacillales</taxon>
        <taxon>Thermithiobacillaceae</taxon>
        <taxon>Thermithiobacillus</taxon>
    </lineage>
</organism>
<feature type="transmembrane region" description="Helical" evidence="12">
    <location>
        <begin position="187"/>
        <end position="213"/>
    </location>
</feature>
<dbReference type="InterPro" id="IPR038770">
    <property type="entry name" value="Na+/solute_symporter_sf"/>
</dbReference>
<feature type="transmembrane region" description="Helical" evidence="12">
    <location>
        <begin position="303"/>
        <end position="323"/>
    </location>
</feature>
<evidence type="ECO:0000256" key="7">
    <source>
        <dbReference type="ARBA" id="ARBA00022692"/>
    </source>
</evidence>
<dbReference type="PANTHER" id="PTHR32507">
    <property type="entry name" value="NA(+)/H(+) ANTIPORTER 1"/>
    <property type="match status" value="1"/>
</dbReference>
<comment type="caution">
    <text evidence="14">The sequence shown here is derived from an EMBL/GenBank/DDBJ whole genome shotgun (WGS) entry which is preliminary data.</text>
</comment>
<dbReference type="InterPro" id="IPR005170">
    <property type="entry name" value="Transptr-assoc_dom"/>
</dbReference>
<reference evidence="14 15" key="1">
    <citation type="submission" date="2024-04" db="EMBL/GenBank/DDBJ databases">
        <authorList>
            <person name="Abashina T."/>
            <person name="Shaikin A."/>
        </authorList>
    </citation>
    <scope>NUCLEOTIDE SEQUENCE [LARGE SCALE GENOMIC DNA]</scope>
    <source>
        <strain evidence="14 15">AAFK</strain>
    </source>
</reference>
<proteinExistence type="predicted"/>
<feature type="transmembrane region" description="Helical" evidence="12">
    <location>
        <begin position="32"/>
        <end position="54"/>
    </location>
</feature>
<evidence type="ECO:0000313" key="14">
    <source>
        <dbReference type="EMBL" id="MEK8089424.1"/>
    </source>
</evidence>
<dbReference type="InterPro" id="IPR006037">
    <property type="entry name" value="RCK_C"/>
</dbReference>
<dbReference type="InterPro" id="IPR036318">
    <property type="entry name" value="FAD-bd_PCMH-like_sf"/>
</dbReference>
<feature type="domain" description="RCK C-terminal" evidence="13">
    <location>
        <begin position="404"/>
        <end position="485"/>
    </location>
</feature>
<feature type="transmembrane region" description="Helical" evidence="12">
    <location>
        <begin position="233"/>
        <end position="258"/>
    </location>
</feature>
<name>A0ABU9D7B8_9PROT</name>
<evidence type="ECO:0000256" key="12">
    <source>
        <dbReference type="SAM" id="Phobius"/>
    </source>
</evidence>
<keyword evidence="15" id="KW-1185">Reference proteome</keyword>
<keyword evidence="5" id="KW-0997">Cell inner membrane</keyword>
<keyword evidence="6" id="KW-0633">Potassium transport</keyword>
<evidence type="ECO:0000256" key="1">
    <source>
        <dbReference type="ARBA" id="ARBA00004651"/>
    </source>
</evidence>
<evidence type="ECO:0000256" key="3">
    <source>
        <dbReference type="ARBA" id="ARBA00022449"/>
    </source>
</evidence>
<accession>A0ABU9D7B8</accession>
<dbReference type="Gene3D" id="3.30.465.10">
    <property type="match status" value="1"/>
</dbReference>
<evidence type="ECO:0000256" key="5">
    <source>
        <dbReference type="ARBA" id="ARBA00022519"/>
    </source>
</evidence>
<feature type="transmembrane region" description="Helical" evidence="12">
    <location>
        <begin position="270"/>
        <end position="291"/>
    </location>
</feature>
<evidence type="ECO:0000313" key="15">
    <source>
        <dbReference type="Proteomes" id="UP001446205"/>
    </source>
</evidence>
<evidence type="ECO:0000256" key="8">
    <source>
        <dbReference type="ARBA" id="ARBA00022958"/>
    </source>
</evidence>
<feature type="transmembrane region" description="Helical" evidence="12">
    <location>
        <begin position="335"/>
        <end position="356"/>
    </location>
</feature>
<dbReference type="SMART" id="SM01091">
    <property type="entry name" value="CorC_HlyC"/>
    <property type="match status" value="1"/>
</dbReference>
<evidence type="ECO:0000256" key="11">
    <source>
        <dbReference type="ARBA" id="ARBA00023136"/>
    </source>
</evidence>
<keyword evidence="8" id="KW-0630">Potassium</keyword>
<keyword evidence="9 12" id="KW-1133">Transmembrane helix</keyword>
<dbReference type="Pfam" id="PF03471">
    <property type="entry name" value="CorC_HlyC"/>
    <property type="match status" value="1"/>
</dbReference>
<keyword evidence="2" id="KW-0813">Transport</keyword>
<feature type="transmembrane region" description="Helical" evidence="12">
    <location>
        <begin position="362"/>
        <end position="384"/>
    </location>
</feature>
<evidence type="ECO:0000256" key="2">
    <source>
        <dbReference type="ARBA" id="ARBA00022448"/>
    </source>
</evidence>
<evidence type="ECO:0000256" key="9">
    <source>
        <dbReference type="ARBA" id="ARBA00022989"/>
    </source>
</evidence>
<sequence>MDSGYQLILGGGLLLLISILSSAVSSRLGTPLLLIFLLLGMLAGVDGPGGIRFYDYHAAHVMGNIALAVILFDGGLRTPRAVFRVGLRPALSLATIGILVTAGITGTFAAWLLNLHWLEGLLLGAIISSTDAAAVFSLLGTQGITLKERVGATLEIESGTNDPMAVFLTIALVNTIAAGLDHPGWGILLFFVQQMGLGALLGGGLGFGMVFLLNRFDLSAKGLYPLLALGGALGIFGLTSSLGGSGFLAVYLAGLIIGNQPVQMKQDISNFHVGLGWLAQIVMFFALGLLSSPARLMEVAPQGLLIALVLMLVARPLAVYLSLLPIHFPRREQIFVSWVGLRGAVPIILAIFPLLANLPNAYLMFNVVFFIVLVSLLIQGWTVAPLARRLGLEVPPVQGPLQRLNLGLVGQVDYELLAYRLEEDSRALQFLPTELPLPERDKPVVVLRGKKVLRLRESGQLQPGDILYVFARGADIPRLNRLFARPPLGSDARKKRFFGEFEINGDALLSDLAGLYNLPVDPQQADCSLAEFIDGQLHTRPVVGDAVTLGPVSLVVKEMEGNQIKRVGLRLGQSGENPV</sequence>
<dbReference type="NCBIfam" id="NF003716">
    <property type="entry name" value="PRK05326.1-3"/>
    <property type="match status" value="1"/>
</dbReference>
<dbReference type="Proteomes" id="UP001446205">
    <property type="component" value="Unassembled WGS sequence"/>
</dbReference>
<protein>
    <submittedName>
        <fullName evidence="14">Potassium/proton antiporter</fullName>
    </submittedName>
</protein>
<keyword evidence="7 12" id="KW-0812">Transmembrane</keyword>
<evidence type="ECO:0000256" key="10">
    <source>
        <dbReference type="ARBA" id="ARBA00023065"/>
    </source>
</evidence>
<gene>
    <name evidence="14" type="ORF">WOB96_06550</name>
</gene>
<evidence type="ECO:0000256" key="4">
    <source>
        <dbReference type="ARBA" id="ARBA00022475"/>
    </source>
</evidence>
<dbReference type="SUPFAM" id="SSF56176">
    <property type="entry name" value="FAD-binding/transporter-associated domain-like"/>
    <property type="match status" value="1"/>
</dbReference>
<keyword evidence="10" id="KW-0406">Ion transport</keyword>
<dbReference type="InterPro" id="IPR016169">
    <property type="entry name" value="FAD-bd_PCMH_sub2"/>
</dbReference>
<comment type="subcellular location">
    <subcellularLocation>
        <location evidence="1">Cell membrane</location>
        <topology evidence="1">Multi-pass membrane protein</topology>
    </subcellularLocation>
</comment>